<dbReference type="GO" id="GO:0009095">
    <property type="term" value="P:aromatic amino acid family biosynthetic process, prephenate pathway"/>
    <property type="evidence" value="ECO:0007669"/>
    <property type="project" value="UniProtKB-ARBA"/>
</dbReference>
<proteinExistence type="inferred from homology"/>
<keyword evidence="3" id="KW-0032">Aminotransferase</keyword>
<dbReference type="STRING" id="1764295.A0A5B8MY79"/>
<sequence>MRGDCHHLARGSRVVSVAVLRQSSRNGWRRRIRLSSCSCSYSSELYEVGSTAERLKPSTTVAISDLATEMKREGKDVISLAPGEPDFDTPQRIALAGQNAIGEGKTKYSPNAGVADLREAIVRKLERENGISGLSASKNIVVTNGAKQAIAETILAACSPGDEVIVPSPYWVSYPEMARLAGADPVIVETKLEDNFLLTAEGLESALTEKSRILILCSPSNPTGGVYTKKDMQAIAKVVASHERLLVISDEIYEHIYYKNESGDAEDDAFPCSFASCGVEGAQDRTITVNGFSKSFAMTGWRVGYLAAPEPLASAAAKVQSQFTSGASSLAQYAACEALLMCEEEENEGLRGGEEVQAMVKEFRKRRDYVCERLEKIGGTRLPGGSKPQGAFYLFPDVSSWIEGTGSKSSDELCMRILREAGVATVPGSAFGKEECLRMSYATSMENLERALDKIEEWLGKNVK</sequence>
<reference evidence="8 9" key="1">
    <citation type="submission" date="2018-07" db="EMBL/GenBank/DDBJ databases">
        <title>The complete nuclear genome of the prasinophyte Chloropicon primus (CCMP1205).</title>
        <authorList>
            <person name="Pombert J.-F."/>
            <person name="Otis C."/>
            <person name="Turmel M."/>
            <person name="Lemieux C."/>
        </authorList>
    </citation>
    <scope>NUCLEOTIDE SEQUENCE [LARGE SCALE GENOMIC DNA]</scope>
    <source>
        <strain evidence="8 9">CCMP1205</strain>
    </source>
</reference>
<dbReference type="EMBL" id="HBHL01012366">
    <property type="protein sequence ID" value="CAD9719227.1"/>
    <property type="molecule type" value="Transcribed_RNA"/>
</dbReference>
<dbReference type="GO" id="GO:0033853">
    <property type="term" value="F:aspartate-prephenate aminotransferase activity"/>
    <property type="evidence" value="ECO:0007669"/>
    <property type="project" value="UniProtKB-ARBA"/>
</dbReference>
<protein>
    <submittedName>
        <fullName evidence="8">Pyridoxal phosphate-dependent transferase</fullName>
    </submittedName>
</protein>
<dbReference type="Proteomes" id="UP000316726">
    <property type="component" value="Chromosome 13"/>
</dbReference>
<dbReference type="EMBL" id="CP031046">
    <property type="protein sequence ID" value="QDZ24552.1"/>
    <property type="molecule type" value="Genomic_DNA"/>
</dbReference>
<dbReference type="GO" id="GO:0004069">
    <property type="term" value="F:L-aspartate:2-oxoglutarate aminotransferase activity"/>
    <property type="evidence" value="ECO:0007669"/>
    <property type="project" value="UniProtKB-ARBA"/>
</dbReference>
<dbReference type="CDD" id="cd00609">
    <property type="entry name" value="AAT_like"/>
    <property type="match status" value="1"/>
</dbReference>
<comment type="similarity">
    <text evidence="2">Belongs to the class-I pyridoxal-phosphate-dependent aminotransferase family.</text>
</comment>
<dbReference type="InterPro" id="IPR015421">
    <property type="entry name" value="PyrdxlP-dep_Trfase_major"/>
</dbReference>
<dbReference type="InterPro" id="IPR004838">
    <property type="entry name" value="NHTrfase_class1_PyrdxlP-BS"/>
</dbReference>
<keyword evidence="5" id="KW-0663">Pyridoxal phosphate</keyword>
<dbReference type="InterPro" id="IPR004839">
    <property type="entry name" value="Aminotransferase_I/II_large"/>
</dbReference>
<evidence type="ECO:0000256" key="5">
    <source>
        <dbReference type="ARBA" id="ARBA00022898"/>
    </source>
</evidence>
<evidence type="ECO:0000313" key="8">
    <source>
        <dbReference type="EMBL" id="QDZ24552.1"/>
    </source>
</evidence>
<dbReference type="PANTHER" id="PTHR46383:SF1">
    <property type="entry name" value="ASPARTATE AMINOTRANSFERASE"/>
    <property type="match status" value="1"/>
</dbReference>
<dbReference type="AlphaFoldDB" id="A0A5B8MY79"/>
<evidence type="ECO:0000259" key="6">
    <source>
        <dbReference type="Pfam" id="PF00155"/>
    </source>
</evidence>
<keyword evidence="9" id="KW-1185">Reference proteome</keyword>
<evidence type="ECO:0000313" key="9">
    <source>
        <dbReference type="Proteomes" id="UP000316726"/>
    </source>
</evidence>
<gene>
    <name evidence="8" type="ORF">A3770_13p70700</name>
    <name evidence="7" type="ORF">CPRI1469_LOCUS8093</name>
</gene>
<dbReference type="Gene3D" id="3.40.640.10">
    <property type="entry name" value="Type I PLP-dependent aspartate aminotransferase-like (Major domain)"/>
    <property type="match status" value="1"/>
</dbReference>
<accession>A0A5B8MY79</accession>
<comment type="cofactor">
    <cofactor evidence="1">
        <name>pyridoxal 5'-phosphate</name>
        <dbReference type="ChEBI" id="CHEBI:597326"/>
    </cofactor>
</comment>
<evidence type="ECO:0000256" key="3">
    <source>
        <dbReference type="ARBA" id="ARBA00022576"/>
    </source>
</evidence>
<dbReference type="PANTHER" id="PTHR46383">
    <property type="entry name" value="ASPARTATE AMINOTRANSFERASE"/>
    <property type="match status" value="1"/>
</dbReference>
<dbReference type="InterPro" id="IPR050596">
    <property type="entry name" value="AspAT/PAT-like"/>
</dbReference>
<dbReference type="SUPFAM" id="SSF53383">
    <property type="entry name" value="PLP-dependent transferases"/>
    <property type="match status" value="1"/>
</dbReference>
<dbReference type="Gene3D" id="3.90.1150.10">
    <property type="entry name" value="Aspartate Aminotransferase, domain 1"/>
    <property type="match status" value="1"/>
</dbReference>
<dbReference type="GO" id="GO:0033854">
    <property type="term" value="F:glutamate-prephenate aminotransferase activity"/>
    <property type="evidence" value="ECO:0007669"/>
    <property type="project" value="UniProtKB-ARBA"/>
</dbReference>
<organism evidence="8 9">
    <name type="scientific">Chloropicon primus</name>
    <dbReference type="NCBI Taxonomy" id="1764295"/>
    <lineage>
        <taxon>Eukaryota</taxon>
        <taxon>Viridiplantae</taxon>
        <taxon>Chlorophyta</taxon>
        <taxon>Chloropicophyceae</taxon>
        <taxon>Chloropicales</taxon>
        <taxon>Chloropicaceae</taxon>
        <taxon>Chloropicon</taxon>
    </lineage>
</organism>
<evidence type="ECO:0000256" key="2">
    <source>
        <dbReference type="ARBA" id="ARBA00007441"/>
    </source>
</evidence>
<reference evidence="7" key="2">
    <citation type="submission" date="2021-01" db="EMBL/GenBank/DDBJ databases">
        <authorList>
            <person name="Corre E."/>
            <person name="Pelletier E."/>
            <person name="Niang G."/>
            <person name="Scheremetjew M."/>
            <person name="Finn R."/>
            <person name="Kale V."/>
            <person name="Holt S."/>
            <person name="Cochrane G."/>
            <person name="Meng A."/>
            <person name="Brown T."/>
            <person name="Cohen L."/>
        </authorList>
    </citation>
    <scope>NUCLEOTIDE SEQUENCE</scope>
    <source>
        <strain evidence="7">CCMP1205</strain>
    </source>
</reference>
<dbReference type="OrthoDB" id="2414662at2759"/>
<keyword evidence="4 8" id="KW-0808">Transferase</keyword>
<dbReference type="InterPro" id="IPR015422">
    <property type="entry name" value="PyrdxlP-dep_Trfase_small"/>
</dbReference>
<feature type="domain" description="Aminotransferase class I/classII large" evidence="6">
    <location>
        <begin position="75"/>
        <end position="455"/>
    </location>
</feature>
<evidence type="ECO:0000313" key="7">
    <source>
        <dbReference type="EMBL" id="CAD9719227.1"/>
    </source>
</evidence>
<dbReference type="Pfam" id="PF00155">
    <property type="entry name" value="Aminotran_1_2"/>
    <property type="match status" value="1"/>
</dbReference>
<dbReference type="PROSITE" id="PS00105">
    <property type="entry name" value="AA_TRANSFER_CLASS_1"/>
    <property type="match status" value="1"/>
</dbReference>
<dbReference type="GO" id="GO:0030170">
    <property type="term" value="F:pyridoxal phosphate binding"/>
    <property type="evidence" value="ECO:0007669"/>
    <property type="project" value="InterPro"/>
</dbReference>
<dbReference type="InterPro" id="IPR015424">
    <property type="entry name" value="PyrdxlP-dep_Trfase"/>
</dbReference>
<evidence type="ECO:0000256" key="1">
    <source>
        <dbReference type="ARBA" id="ARBA00001933"/>
    </source>
</evidence>
<name>A0A5B8MY79_9CHLO</name>
<dbReference type="FunFam" id="3.40.640.10:FF:000033">
    <property type="entry name" value="Aspartate aminotransferase"/>
    <property type="match status" value="1"/>
</dbReference>
<evidence type="ECO:0000256" key="4">
    <source>
        <dbReference type="ARBA" id="ARBA00022679"/>
    </source>
</evidence>